<proteinExistence type="predicted"/>
<dbReference type="HOGENOM" id="CLU_076074_0_0_7"/>
<evidence type="ECO:0000313" key="1">
    <source>
        <dbReference type="EMBL" id="ADO68694.1"/>
    </source>
</evidence>
<sequence>MVGTPYTICRQVHLDVVDAKAKTDGVSLNIYTIGVRPKLSIDPDSVVISKGRIRGCFRAQKQNGFVSFSWDEPNPFGTENVKFETKYPYSEFSLIGPKGRVIGGDVGAVLAGMHGTDISDNPNPLLDIEVLYVGQSYGEAGERSALTRLRSHETLQDIYANIHERMPEKDVWLIPWIFNEAQYQTISFGGLAEGGDGPEDMEHVEKVQANPVSYRQKINFTEAAMIRYFQPPYNTTFKNQFPNHEHKSYSECYAVDLNLVAVELQTWFVATRLYSEKIQPGLYHVASFPLHSAEERANMFDFSNTGAGVRNGPIF</sequence>
<organism evidence="1 2">
    <name type="scientific">Stigmatella aurantiaca (strain DW4/3-1)</name>
    <dbReference type="NCBI Taxonomy" id="378806"/>
    <lineage>
        <taxon>Bacteria</taxon>
        <taxon>Pseudomonadati</taxon>
        <taxon>Myxococcota</taxon>
        <taxon>Myxococcia</taxon>
        <taxon>Myxococcales</taxon>
        <taxon>Cystobacterineae</taxon>
        <taxon>Archangiaceae</taxon>
        <taxon>Stigmatella</taxon>
    </lineage>
</organism>
<dbReference type="EMBL" id="CP002271">
    <property type="protein sequence ID" value="ADO68694.1"/>
    <property type="molecule type" value="Genomic_DNA"/>
</dbReference>
<dbReference type="AlphaFoldDB" id="E3FZM9"/>
<evidence type="ECO:0000313" key="2">
    <source>
        <dbReference type="Proteomes" id="UP000001351"/>
    </source>
</evidence>
<keyword evidence="2" id="KW-1185">Reference proteome</keyword>
<protein>
    <submittedName>
        <fullName evidence="1">Conserved uncharacterized protein</fullName>
    </submittedName>
</protein>
<accession>E3FZM9</accession>
<dbReference type="eggNOG" id="COG1674">
    <property type="taxonomic scope" value="Bacteria"/>
</dbReference>
<dbReference type="Proteomes" id="UP000001351">
    <property type="component" value="Chromosome"/>
</dbReference>
<dbReference type="KEGG" id="sur:STAUR_0890"/>
<reference evidence="1 2" key="1">
    <citation type="journal article" date="2011" name="Mol. Biol. Evol.">
        <title>Comparative genomic analysis of fruiting body formation in Myxococcales.</title>
        <authorList>
            <person name="Huntley S."/>
            <person name="Hamann N."/>
            <person name="Wegener-Feldbrugge S."/>
            <person name="Treuner-Lange A."/>
            <person name="Kube M."/>
            <person name="Reinhardt R."/>
            <person name="Klages S."/>
            <person name="Muller R."/>
            <person name="Ronning C.M."/>
            <person name="Nierman W.C."/>
            <person name="Sogaard-Andersen L."/>
        </authorList>
    </citation>
    <scope>NUCLEOTIDE SEQUENCE [LARGE SCALE GENOMIC DNA]</scope>
    <source>
        <strain evidence="1 2">DW4/3-1</strain>
    </source>
</reference>
<name>E3FZM9_STIAD</name>
<gene>
    <name evidence="1" type="ordered locus">STAUR_0890</name>
</gene>